<gene>
    <name evidence="2" type="ORF">MALL_0613</name>
</gene>
<dbReference type="InterPro" id="IPR050620">
    <property type="entry name" value="Thioredoxin_H-type-like"/>
</dbReference>
<dbReference type="eggNOG" id="COG3118">
    <property type="taxonomic scope" value="Bacteria"/>
</dbReference>
<dbReference type="Pfam" id="PF00085">
    <property type="entry name" value="Thioredoxin"/>
    <property type="match status" value="1"/>
</dbReference>
<dbReference type="InterPro" id="IPR013766">
    <property type="entry name" value="Thioredoxin_domain"/>
</dbReference>
<protein>
    <submittedName>
        <fullName evidence="2">Thioredoxin</fullName>
    </submittedName>
</protein>
<name>D4XVG8_9BACT</name>
<proteinExistence type="predicted"/>
<accession>D4XVG8</accession>
<dbReference type="RefSeq" id="WP_005683326.1">
    <property type="nucleotide sequence ID" value="NZ_ADNC01000007.1"/>
</dbReference>
<dbReference type="Proteomes" id="UP000004757">
    <property type="component" value="Unassembled WGS sequence"/>
</dbReference>
<dbReference type="OrthoDB" id="7629852at2"/>
<feature type="domain" description="Thioredoxin" evidence="1">
    <location>
        <begin position="16"/>
        <end position="109"/>
    </location>
</feature>
<dbReference type="PANTHER" id="PTHR10438">
    <property type="entry name" value="THIOREDOXIN"/>
    <property type="match status" value="1"/>
</dbReference>
<dbReference type="Gene3D" id="3.40.30.10">
    <property type="entry name" value="Glutaredoxin"/>
    <property type="match status" value="1"/>
</dbReference>
<dbReference type="InterPro" id="IPR036249">
    <property type="entry name" value="Thioredoxin-like_sf"/>
</dbReference>
<evidence type="ECO:0000259" key="1">
    <source>
        <dbReference type="Pfam" id="PF00085"/>
    </source>
</evidence>
<evidence type="ECO:0000313" key="3">
    <source>
        <dbReference type="Proteomes" id="UP000004757"/>
    </source>
</evidence>
<keyword evidence="3" id="KW-1185">Reference proteome</keyword>
<dbReference type="CDD" id="cd02947">
    <property type="entry name" value="TRX_family"/>
    <property type="match status" value="1"/>
</dbReference>
<sequence length="118" mass="14112">MIKELEWKEALKIIDNNSEDNLIFLEFTTKWCGDCKMMAPVINEISKKYENNKNISFIKVDAEEAKLFRNPDTKWKVLRVPTHIVLKGQDVLEKGYEYYPREILESWIEKSILWDDKQ</sequence>
<dbReference type="EMBL" id="ADNC01000007">
    <property type="protein sequence ID" value="EFF41628.1"/>
    <property type="molecule type" value="Genomic_DNA"/>
</dbReference>
<reference evidence="2 3" key="1">
    <citation type="submission" date="2010-03" db="EMBL/GenBank/DDBJ databases">
        <authorList>
            <person name="Glass J.I."/>
            <person name="Benders G.A."/>
            <person name="Durkin A.S."/>
            <person name="Farmerie W.G."/>
            <person name="Hlavinka K."/>
            <person name="Hostetler J."/>
            <person name="Jackson J."/>
            <person name="May M.A."/>
            <person name="Miller R.H."/>
            <person name="Paralanov V."/>
            <person name="Radune D."/>
            <person name="Szczypinski B."/>
            <person name="Brown D.R."/>
        </authorList>
    </citation>
    <scope>NUCLEOTIDE SEQUENCE [LARGE SCALE GENOMIC DNA]</scope>
    <source>
        <strain evidence="2 3">A21JP2</strain>
    </source>
</reference>
<dbReference type="SUPFAM" id="SSF52833">
    <property type="entry name" value="Thioredoxin-like"/>
    <property type="match status" value="1"/>
</dbReference>
<dbReference type="PANTHER" id="PTHR10438:SF463">
    <property type="entry name" value="THIOREDOXIN"/>
    <property type="match status" value="1"/>
</dbReference>
<organism evidence="2 3">
    <name type="scientific">Mycoplasmopsis alligatoris A21JP2</name>
    <dbReference type="NCBI Taxonomy" id="747682"/>
    <lineage>
        <taxon>Bacteria</taxon>
        <taxon>Bacillati</taxon>
        <taxon>Mycoplasmatota</taxon>
        <taxon>Mycoplasmoidales</taxon>
        <taxon>Metamycoplasmataceae</taxon>
        <taxon>Mycoplasmopsis</taxon>
    </lineage>
</organism>
<evidence type="ECO:0000313" key="2">
    <source>
        <dbReference type="EMBL" id="EFF41628.1"/>
    </source>
</evidence>
<dbReference type="STRING" id="747682.MALL_0613"/>
<dbReference type="AlphaFoldDB" id="D4XVG8"/>
<comment type="caution">
    <text evidence="2">The sequence shown here is derived from an EMBL/GenBank/DDBJ whole genome shotgun (WGS) entry which is preliminary data.</text>
</comment>